<dbReference type="SUPFAM" id="SSF48350">
    <property type="entry name" value="GTPase activation domain, GAP"/>
    <property type="match status" value="1"/>
</dbReference>
<dbReference type="FunFam" id="1.10.555.10:FF:000059">
    <property type="entry name" value="rho GTPase-activating protein 30 isoform X2"/>
    <property type="match status" value="1"/>
</dbReference>
<dbReference type="InterPro" id="IPR000198">
    <property type="entry name" value="RhoGAP_dom"/>
</dbReference>
<dbReference type="Gene3D" id="1.10.555.10">
    <property type="entry name" value="Rho GTPase activation protein"/>
    <property type="match status" value="1"/>
</dbReference>
<feature type="non-terminal residue" evidence="3">
    <location>
        <position position="69"/>
    </location>
</feature>
<sequence>IKHLTHLASFSNMTNMHTRNLALVWAPNLLRSKEIEAVGCNGDAAFLEVRVQQLVIEFILNHVDQIFNN</sequence>
<dbReference type="GO" id="GO:0007264">
    <property type="term" value="P:small GTPase-mediated signal transduction"/>
    <property type="evidence" value="ECO:0007669"/>
    <property type="project" value="TreeGrafter"/>
</dbReference>
<organism evidence="3 4">
    <name type="scientific">Balearica regulorum gibbericeps</name>
    <name type="common">East African grey crowned-crane</name>
    <dbReference type="NCBI Taxonomy" id="100784"/>
    <lineage>
        <taxon>Eukaryota</taxon>
        <taxon>Metazoa</taxon>
        <taxon>Chordata</taxon>
        <taxon>Craniata</taxon>
        <taxon>Vertebrata</taxon>
        <taxon>Euteleostomi</taxon>
        <taxon>Archelosauria</taxon>
        <taxon>Archosauria</taxon>
        <taxon>Dinosauria</taxon>
        <taxon>Saurischia</taxon>
        <taxon>Theropoda</taxon>
        <taxon>Coelurosauria</taxon>
        <taxon>Aves</taxon>
        <taxon>Neognathae</taxon>
        <taxon>Neoaves</taxon>
        <taxon>Gruiformes</taxon>
        <taxon>Gruidae</taxon>
        <taxon>Balearica</taxon>
    </lineage>
</organism>
<dbReference type="Pfam" id="PF00620">
    <property type="entry name" value="RhoGAP"/>
    <property type="match status" value="1"/>
</dbReference>
<name>A0A087VBW6_BALRE</name>
<gene>
    <name evidence="3" type="ORF">N312_09567</name>
</gene>
<accession>A0A087VBW6</accession>
<dbReference type="GO" id="GO:0030027">
    <property type="term" value="C:lamellipodium"/>
    <property type="evidence" value="ECO:0007669"/>
    <property type="project" value="TreeGrafter"/>
</dbReference>
<dbReference type="PANTHER" id="PTHR15729">
    <property type="entry name" value="CDC42 GTPASE-ACTIVATING PROTEIN"/>
    <property type="match status" value="1"/>
</dbReference>
<dbReference type="InterPro" id="IPR051576">
    <property type="entry name" value="PX-Rho_GAP"/>
</dbReference>
<proteinExistence type="predicted"/>
<dbReference type="PROSITE" id="PS50238">
    <property type="entry name" value="RHOGAP"/>
    <property type="match status" value="1"/>
</dbReference>
<dbReference type="GO" id="GO:0005096">
    <property type="term" value="F:GTPase activator activity"/>
    <property type="evidence" value="ECO:0007669"/>
    <property type="project" value="UniProtKB-KW"/>
</dbReference>
<dbReference type="EMBL" id="KL487573">
    <property type="protein sequence ID" value="KFO10108.1"/>
    <property type="molecule type" value="Genomic_DNA"/>
</dbReference>
<dbReference type="Proteomes" id="UP000053309">
    <property type="component" value="Unassembled WGS sequence"/>
</dbReference>
<keyword evidence="1" id="KW-0343">GTPase activation</keyword>
<dbReference type="PANTHER" id="PTHR15729:SF3">
    <property type="entry name" value="RHO GTPASE-ACTIVATING PROTEIN 31"/>
    <property type="match status" value="1"/>
</dbReference>
<evidence type="ECO:0000256" key="1">
    <source>
        <dbReference type="ARBA" id="ARBA00022468"/>
    </source>
</evidence>
<protein>
    <submittedName>
        <fullName evidence="3">Rho GTPase-activating protein 31</fullName>
    </submittedName>
</protein>
<dbReference type="AlphaFoldDB" id="A0A087VBW6"/>
<keyword evidence="4" id="KW-1185">Reference proteome</keyword>
<evidence type="ECO:0000313" key="3">
    <source>
        <dbReference type="EMBL" id="KFO10108.1"/>
    </source>
</evidence>
<feature type="non-terminal residue" evidence="3">
    <location>
        <position position="1"/>
    </location>
</feature>
<dbReference type="InterPro" id="IPR008936">
    <property type="entry name" value="Rho_GTPase_activation_prot"/>
</dbReference>
<evidence type="ECO:0000259" key="2">
    <source>
        <dbReference type="PROSITE" id="PS50238"/>
    </source>
</evidence>
<evidence type="ECO:0000313" key="4">
    <source>
        <dbReference type="Proteomes" id="UP000053309"/>
    </source>
</evidence>
<reference evidence="3 4" key="1">
    <citation type="submission" date="2014-04" db="EMBL/GenBank/DDBJ databases">
        <title>Genome evolution of avian class.</title>
        <authorList>
            <person name="Zhang G."/>
            <person name="Li C."/>
        </authorList>
    </citation>
    <scope>NUCLEOTIDE SEQUENCE [LARGE SCALE GENOMIC DNA]</scope>
    <source>
        <strain evidence="3">BGI_N312</strain>
    </source>
</reference>
<feature type="domain" description="Rho-GAP" evidence="2">
    <location>
        <begin position="1"/>
        <end position="67"/>
    </location>
</feature>